<reference evidence="1 2" key="1">
    <citation type="submission" date="2017-04" db="EMBL/GenBank/DDBJ databases">
        <title>Genome Sequence of the Model Brown-Rot Fungus Postia placenta SB12.</title>
        <authorList>
            <consortium name="DOE Joint Genome Institute"/>
            <person name="Gaskell J."/>
            <person name="Kersten P."/>
            <person name="Larrondo L.F."/>
            <person name="Canessa P."/>
            <person name="Martinez D."/>
            <person name="Hibbett D."/>
            <person name="Schmoll M."/>
            <person name="Kubicek C.P."/>
            <person name="Martinez A.T."/>
            <person name="Yadav J."/>
            <person name="Master E."/>
            <person name="Magnuson J.K."/>
            <person name="James T."/>
            <person name="Yaver D."/>
            <person name="Berka R."/>
            <person name="Labutti K."/>
            <person name="Lipzen A."/>
            <person name="Aerts A."/>
            <person name="Barry K."/>
            <person name="Henrissat B."/>
            <person name="Blanchette R."/>
            <person name="Grigoriev I."/>
            <person name="Cullen D."/>
        </authorList>
    </citation>
    <scope>NUCLEOTIDE SEQUENCE [LARGE SCALE GENOMIC DNA]</scope>
    <source>
        <strain evidence="1 2">MAD-698-R-SB12</strain>
    </source>
</reference>
<dbReference type="RefSeq" id="XP_024332999.1">
    <property type="nucleotide sequence ID" value="XM_024480084.1"/>
</dbReference>
<dbReference type="Proteomes" id="UP000194127">
    <property type="component" value="Unassembled WGS sequence"/>
</dbReference>
<gene>
    <name evidence="1" type="ORF">POSPLADRAFT_1050865</name>
</gene>
<dbReference type="EMBL" id="KZ110615">
    <property type="protein sequence ID" value="OSX56205.1"/>
    <property type="molecule type" value="Genomic_DNA"/>
</dbReference>
<proteinExistence type="predicted"/>
<dbReference type="AlphaFoldDB" id="A0A1X6MIP1"/>
<dbReference type="GeneID" id="36325034"/>
<accession>A0A1X6MIP1</accession>
<dbReference type="OrthoDB" id="10269980at2759"/>
<evidence type="ECO:0000313" key="2">
    <source>
        <dbReference type="Proteomes" id="UP000194127"/>
    </source>
</evidence>
<organism evidence="1 2">
    <name type="scientific">Postia placenta MAD-698-R-SB12</name>
    <dbReference type="NCBI Taxonomy" id="670580"/>
    <lineage>
        <taxon>Eukaryota</taxon>
        <taxon>Fungi</taxon>
        <taxon>Dikarya</taxon>
        <taxon>Basidiomycota</taxon>
        <taxon>Agaricomycotina</taxon>
        <taxon>Agaricomycetes</taxon>
        <taxon>Polyporales</taxon>
        <taxon>Adustoporiaceae</taxon>
        <taxon>Rhodonia</taxon>
    </lineage>
</organism>
<keyword evidence="2" id="KW-1185">Reference proteome</keyword>
<name>A0A1X6MIP1_9APHY</name>
<sequence>MALTLSCRAPFPSPRLVVASSQAATPANSTAKWDNVLMETQGRTCLEAAKDNETVRAIQDIWRCHLTGFTATDAASTLSISETVGSNTGAAFLAKTETSAFLMFAPVYLQNAHTFFSERPPARCARQAAVSAIYLTVYVLYLDAVVQLYHSTRGCTVDGHTGYQTRRAPDADVVERDRKGPWYRKTSSGFPPSGRWSYRTMLLLTNSSEHPVPCATIAACGTGLIAMRYIEPASLQWECHETCKGAP</sequence>
<protein>
    <submittedName>
        <fullName evidence="1">Uncharacterized protein</fullName>
    </submittedName>
</protein>
<evidence type="ECO:0000313" key="1">
    <source>
        <dbReference type="EMBL" id="OSX56205.1"/>
    </source>
</evidence>